<dbReference type="VEuPathDB" id="FungiDB:YALI0_E23023g"/>
<proteinExistence type="predicted"/>
<evidence type="ECO:0000256" key="1">
    <source>
        <dbReference type="SAM" id="SignalP"/>
    </source>
</evidence>
<reference evidence="2 4" key="1">
    <citation type="journal article" date="2016" name="PLoS ONE">
        <title>Sequence Assembly of Yarrowia lipolytica Strain W29/CLIB89 Shows Transposable Element Diversity.</title>
        <authorList>
            <person name="Magnan C."/>
            <person name="Yu J."/>
            <person name="Chang I."/>
            <person name="Jahn E."/>
            <person name="Kanomata Y."/>
            <person name="Wu J."/>
            <person name="Zeller M."/>
            <person name="Oakes M."/>
            <person name="Baldi P."/>
            <person name="Sandmeyer S."/>
        </authorList>
    </citation>
    <scope>NUCLEOTIDE SEQUENCE [LARGE SCALE GENOMIC DNA]</scope>
    <source>
        <strain evidence="2">CLIB89</strain>
        <strain evidence="4">CLIB89(W29)</strain>
    </source>
</reference>
<dbReference type="GeneID" id="2912922"/>
<dbReference type="EMBL" id="CP017557">
    <property type="protein sequence ID" value="AOW05820.1"/>
    <property type="molecule type" value="Genomic_DNA"/>
</dbReference>
<evidence type="ECO:0000313" key="3">
    <source>
        <dbReference type="EMBL" id="RDW25538.1"/>
    </source>
</evidence>
<keyword evidence="1" id="KW-0732">Signal</keyword>
<dbReference type="VEuPathDB" id="FungiDB:YALI1_E27182g"/>
<feature type="chain" id="PRO_5036017832" evidence="1">
    <location>
        <begin position="23"/>
        <end position="382"/>
    </location>
</feature>
<evidence type="ECO:0000313" key="2">
    <source>
        <dbReference type="EMBL" id="AOW05820.1"/>
    </source>
</evidence>
<gene>
    <name evidence="3" type="ORF">B0I71DRAFT_83422</name>
    <name evidence="2" type="ORF">YALI1_E27182g</name>
</gene>
<organism evidence="2 4">
    <name type="scientific">Yarrowia lipolytica</name>
    <name type="common">Candida lipolytica</name>
    <dbReference type="NCBI Taxonomy" id="4952"/>
    <lineage>
        <taxon>Eukaryota</taxon>
        <taxon>Fungi</taxon>
        <taxon>Dikarya</taxon>
        <taxon>Ascomycota</taxon>
        <taxon>Saccharomycotina</taxon>
        <taxon>Dipodascomycetes</taxon>
        <taxon>Dipodascales</taxon>
        <taxon>Dipodascales incertae sedis</taxon>
        <taxon>Yarrowia</taxon>
    </lineage>
</organism>
<evidence type="ECO:0000313" key="4">
    <source>
        <dbReference type="Proteomes" id="UP000182444"/>
    </source>
</evidence>
<sequence>MRRTTTVQILSLLLSSFATAWSSPSPGDIILGMDQVSLFSDDQDDSHPFYKILPHAMTADIFASISQELSQDCRTLDLAGRKVDIPVNTTLLFVFNSTQYLSTGCDDGDMSQFMQTSVPFGLPQYHALVDYFLLVPANYTKPFAFSPDLVIKEINARKCRLPLFLDMIGTSDPLLALIFKSVHKPAPETSEPVSPRHSGAAQQCKQRLKEVCNSPDTSGIARAALVQSAPFFDEFAHLWVGALGLESLYSSVFCQVNEVVTEQSFCLQITTSESRVSVIDPVTHGRLGSGDEVNPNGHGVRIAKRDQLKGTVRIATKSHGKLHTVRQNNIMVSQWNEEPQTEKKNSTHALHSHLEISPWQQDSDTDDKTITWSAVFDGRVLM</sequence>
<dbReference type="Proteomes" id="UP000182444">
    <property type="component" value="Chromosome 1E"/>
</dbReference>
<accession>A0A1D8NJK7</accession>
<dbReference type="eggNOG" id="ENOG502SDTR">
    <property type="taxonomic scope" value="Eukaryota"/>
</dbReference>
<protein>
    <submittedName>
        <fullName evidence="2">Uncharacterized protein</fullName>
    </submittedName>
</protein>
<feature type="signal peptide" evidence="1">
    <location>
        <begin position="1"/>
        <end position="22"/>
    </location>
</feature>
<dbReference type="Proteomes" id="UP000256601">
    <property type="component" value="Unassembled WGS sequence"/>
</dbReference>
<dbReference type="AlphaFoldDB" id="A0A1D8NJK7"/>
<dbReference type="KEGG" id="yli:2912922"/>
<dbReference type="EMBL" id="KZ857337">
    <property type="protein sequence ID" value="RDW25538.1"/>
    <property type="molecule type" value="Genomic_DNA"/>
</dbReference>
<reference evidence="3 5" key="2">
    <citation type="submission" date="2018-07" db="EMBL/GenBank/DDBJ databases">
        <title>Draft Genome Assemblies for Five Robust Yarrowia lipolytica Strains Exhibiting High Lipid Production and Pentose Sugar Utilization and Sugar Alcohol Secretion from Undetoxified Lignocellulosic Biomass Hydrolysates.</title>
        <authorList>
            <consortium name="DOE Joint Genome Institute"/>
            <person name="Walker C."/>
            <person name="Ryu S."/>
            <person name="Na H."/>
            <person name="Zane M."/>
            <person name="LaButti K."/>
            <person name="Lipzen A."/>
            <person name="Haridas S."/>
            <person name="Barry K."/>
            <person name="Grigoriev I.V."/>
            <person name="Quarterman J."/>
            <person name="Slininger P."/>
            <person name="Dien B."/>
            <person name="Trinh C.T."/>
        </authorList>
    </citation>
    <scope>NUCLEOTIDE SEQUENCE [LARGE SCALE GENOMIC DNA]</scope>
    <source>
        <strain evidence="3 5">YB392</strain>
    </source>
</reference>
<name>A0A1D8NJK7_YARLL</name>
<evidence type="ECO:0000313" key="5">
    <source>
        <dbReference type="Proteomes" id="UP000256601"/>
    </source>
</evidence>